<evidence type="ECO:0000313" key="2">
    <source>
        <dbReference type="Proteomes" id="UP000195880"/>
    </source>
</evidence>
<dbReference type="KEGG" id="salf:SMD44_00930"/>
<name>A0A1Z1W563_9ACTN</name>
<keyword evidence="2" id="KW-1185">Reference proteome</keyword>
<evidence type="ECO:0000313" key="1">
    <source>
        <dbReference type="EMBL" id="ARX81532.1"/>
    </source>
</evidence>
<evidence type="ECO:0008006" key="3">
    <source>
        <dbReference type="Google" id="ProtNLM"/>
    </source>
</evidence>
<protein>
    <recommendedName>
        <fullName evidence="3">Terminase large subunit gp17-like C-terminal domain-containing protein</fullName>
    </recommendedName>
</protein>
<organism evidence="1 2">
    <name type="scientific">Streptomyces alboflavus</name>
    <dbReference type="NCBI Taxonomy" id="67267"/>
    <lineage>
        <taxon>Bacteria</taxon>
        <taxon>Bacillati</taxon>
        <taxon>Actinomycetota</taxon>
        <taxon>Actinomycetes</taxon>
        <taxon>Kitasatosporales</taxon>
        <taxon>Streptomycetaceae</taxon>
        <taxon>Streptomyces</taxon>
    </lineage>
</organism>
<accession>A0A1Z1W563</accession>
<sequence length="484" mass="53886">MLTRLDPLMFGLLYLPHHMKGKQTGEKVTFADCHLDWARRARRWVRPVAEPRSARDVFISPRESAKSTWWFLIIPMWAAAHGFVHFVAAFSDSASQAETHLATFKAELDGNRLLREDFPELTSPATRPRGSVVADRQSQIQMANGFTFAARGIDSGNLGLKVGRQRPDVLIADDIESGEANYSVHQAKKRLSTLQNVILPLSEFARVVVAGTTTMAGGLIHQCVKSVTTKEEPAAWIKEERFRVHYYEPIVKSEEGERSIWPAKWPMTYMAQVRATRSFKLNFLNQPSSADSDYWTEDDFTYGRFPVARTYLSVDGAVTTKKTSDFTGLAVVGCAPARPAHEGARAIPARCLVEHAEAVKLKGKALRDRVQQLLDSYPEIGAILVESNQGGDLWHEVLHGLPVRVVTFSNSEPKESRAGRLLNLYQLLPSRVVHAGQLPALEEQMCAFPNGLNDDLVDAVGNPVLRFLRPEKKAIPKASSASYL</sequence>
<dbReference type="EMBL" id="CP021748">
    <property type="protein sequence ID" value="ARX81532.1"/>
    <property type="molecule type" value="Genomic_DNA"/>
</dbReference>
<proteinExistence type="predicted"/>
<reference evidence="1 2" key="1">
    <citation type="submission" date="2017-05" db="EMBL/GenBank/DDBJ databases">
        <title>Streptomyces alboflavus Genome sequencing and assembly.</title>
        <authorList>
            <person name="Wang Y."/>
            <person name="Du B."/>
            <person name="Ding Y."/>
            <person name="Liu H."/>
            <person name="Hou Q."/>
            <person name="Liu K."/>
            <person name="Wang C."/>
            <person name="Yao L."/>
        </authorList>
    </citation>
    <scope>NUCLEOTIDE SEQUENCE [LARGE SCALE GENOMIC DNA]</scope>
    <source>
        <strain evidence="1 2">MDJK44</strain>
    </source>
</reference>
<dbReference type="Proteomes" id="UP000195880">
    <property type="component" value="Chromosome"/>
</dbReference>
<dbReference type="AlphaFoldDB" id="A0A1Z1W563"/>
<gene>
    <name evidence="1" type="ORF">SMD44_00930</name>
</gene>